<dbReference type="Gene3D" id="1.10.10.10">
    <property type="entry name" value="Winged helix-like DNA-binding domain superfamily/Winged helix DNA-binding domain"/>
    <property type="match status" value="1"/>
</dbReference>
<dbReference type="PROSITE" id="PS51197">
    <property type="entry name" value="HTH_RRF2_2"/>
    <property type="match status" value="1"/>
</dbReference>
<dbReference type="EMBL" id="QAYG01000003">
    <property type="protein sequence ID" value="PTW61045.1"/>
    <property type="molecule type" value="Genomic_DNA"/>
</dbReference>
<dbReference type="RefSeq" id="WP_107989860.1">
    <property type="nucleotide sequence ID" value="NZ_QAYG01000003.1"/>
</dbReference>
<keyword evidence="1" id="KW-0238">DNA-binding</keyword>
<dbReference type="OrthoDB" id="9802344at2"/>
<dbReference type="GO" id="GO:0003677">
    <property type="term" value="F:DNA binding"/>
    <property type="evidence" value="ECO:0007669"/>
    <property type="project" value="UniProtKB-KW"/>
</dbReference>
<evidence type="ECO:0000256" key="1">
    <source>
        <dbReference type="ARBA" id="ARBA00023125"/>
    </source>
</evidence>
<dbReference type="SUPFAM" id="SSF46785">
    <property type="entry name" value="Winged helix' DNA-binding domain"/>
    <property type="match status" value="1"/>
</dbReference>
<dbReference type="PANTHER" id="PTHR33221">
    <property type="entry name" value="WINGED HELIX-TURN-HELIX TRANSCRIPTIONAL REGULATOR, RRF2 FAMILY"/>
    <property type="match status" value="1"/>
</dbReference>
<gene>
    <name evidence="2" type="ORF">C8N35_103227</name>
</gene>
<organism evidence="2 3">
    <name type="scientific">Breoghania corrubedonensis</name>
    <dbReference type="NCBI Taxonomy" id="665038"/>
    <lineage>
        <taxon>Bacteria</taxon>
        <taxon>Pseudomonadati</taxon>
        <taxon>Pseudomonadota</taxon>
        <taxon>Alphaproteobacteria</taxon>
        <taxon>Hyphomicrobiales</taxon>
        <taxon>Stappiaceae</taxon>
        <taxon>Breoghania</taxon>
    </lineage>
</organism>
<accession>A0A2T5VBB6</accession>
<reference evidence="2 3" key="1">
    <citation type="submission" date="2018-04" db="EMBL/GenBank/DDBJ databases">
        <title>Genomic Encyclopedia of Archaeal and Bacterial Type Strains, Phase II (KMG-II): from individual species to whole genera.</title>
        <authorList>
            <person name="Goeker M."/>
        </authorList>
    </citation>
    <scope>NUCLEOTIDE SEQUENCE [LARGE SCALE GENOMIC DNA]</scope>
    <source>
        <strain evidence="2 3">DSM 23382</strain>
    </source>
</reference>
<dbReference type="NCBIfam" id="TIGR00738">
    <property type="entry name" value="rrf2_super"/>
    <property type="match status" value="1"/>
</dbReference>
<dbReference type="Proteomes" id="UP000244081">
    <property type="component" value="Unassembled WGS sequence"/>
</dbReference>
<evidence type="ECO:0000313" key="3">
    <source>
        <dbReference type="Proteomes" id="UP000244081"/>
    </source>
</evidence>
<dbReference type="AlphaFoldDB" id="A0A2T5VBB6"/>
<dbReference type="InterPro" id="IPR000944">
    <property type="entry name" value="Tscrpt_reg_Rrf2"/>
</dbReference>
<evidence type="ECO:0000313" key="2">
    <source>
        <dbReference type="EMBL" id="PTW61045.1"/>
    </source>
</evidence>
<dbReference type="Pfam" id="PF02082">
    <property type="entry name" value="Rrf2"/>
    <property type="match status" value="1"/>
</dbReference>
<keyword evidence="3" id="KW-1185">Reference proteome</keyword>
<dbReference type="GO" id="GO:0003700">
    <property type="term" value="F:DNA-binding transcription factor activity"/>
    <property type="evidence" value="ECO:0007669"/>
    <property type="project" value="TreeGrafter"/>
</dbReference>
<protein>
    <submittedName>
        <fullName evidence="2">BadM/Rrf2 family transcriptional regulator</fullName>
    </submittedName>
</protein>
<comment type="caution">
    <text evidence="2">The sequence shown here is derived from an EMBL/GenBank/DDBJ whole genome shotgun (WGS) entry which is preliminary data.</text>
</comment>
<dbReference type="GO" id="GO:0005829">
    <property type="term" value="C:cytosol"/>
    <property type="evidence" value="ECO:0007669"/>
    <property type="project" value="TreeGrafter"/>
</dbReference>
<dbReference type="InterPro" id="IPR036390">
    <property type="entry name" value="WH_DNA-bd_sf"/>
</dbReference>
<sequence>MRLTLQANYAVRTLLYCAANPDKPSKVPEIAATYGISETHLFKVMKILVDNGFIKTLRGRNGGILLAQPADEMSLGAVIRAAEENFYLSDCFDPGKRDCPLITSCEFNRVLYEALAAFFDVLDSYTIADIARNRQNLRSLLSLEVPAHPMLEAADLS</sequence>
<name>A0A2T5VBB6_9HYPH</name>
<dbReference type="PANTHER" id="PTHR33221:SF4">
    <property type="entry name" value="HTH-TYPE TRANSCRIPTIONAL REPRESSOR NSRR"/>
    <property type="match status" value="1"/>
</dbReference>
<dbReference type="InterPro" id="IPR036388">
    <property type="entry name" value="WH-like_DNA-bd_sf"/>
</dbReference>
<proteinExistence type="predicted"/>